<sequence length="99" mass="10863">MAATKTLIPCGCLGTASLCPRSALQQDVHRRALGITVDEGGWNITPISNAHFHQRLYREINMEVQCIWDAIKLAADEVMEKKDKAALACLFGPVPDDVL</sequence>
<proteinExistence type="predicted"/>
<evidence type="ECO:0000313" key="2">
    <source>
        <dbReference type="Proteomes" id="UP000008021"/>
    </source>
</evidence>
<reference evidence="1" key="1">
    <citation type="submission" date="2015-04" db="UniProtKB">
        <authorList>
            <consortium name="EnsemblPlants"/>
        </authorList>
    </citation>
    <scope>IDENTIFICATION</scope>
</reference>
<keyword evidence="2" id="KW-1185">Reference proteome</keyword>
<dbReference type="Proteomes" id="UP000008021">
    <property type="component" value="Chromosome 9"/>
</dbReference>
<name>A0A0E0EPJ0_9ORYZ</name>
<protein>
    <submittedName>
        <fullName evidence="1">Uncharacterized protein</fullName>
    </submittedName>
</protein>
<evidence type="ECO:0000313" key="1">
    <source>
        <dbReference type="EnsemblPlants" id="OMERI09G00880.1"/>
    </source>
</evidence>
<dbReference type="HOGENOM" id="CLU_2324314_0_0_1"/>
<organism evidence="1">
    <name type="scientific">Oryza meridionalis</name>
    <dbReference type="NCBI Taxonomy" id="40149"/>
    <lineage>
        <taxon>Eukaryota</taxon>
        <taxon>Viridiplantae</taxon>
        <taxon>Streptophyta</taxon>
        <taxon>Embryophyta</taxon>
        <taxon>Tracheophyta</taxon>
        <taxon>Spermatophyta</taxon>
        <taxon>Magnoliopsida</taxon>
        <taxon>Liliopsida</taxon>
        <taxon>Poales</taxon>
        <taxon>Poaceae</taxon>
        <taxon>BOP clade</taxon>
        <taxon>Oryzoideae</taxon>
        <taxon>Oryzeae</taxon>
        <taxon>Oryzinae</taxon>
        <taxon>Oryza</taxon>
    </lineage>
</organism>
<accession>A0A0E0EPJ0</accession>
<dbReference type="EnsemblPlants" id="OMERI09G00880.1">
    <property type="protein sequence ID" value="OMERI09G00880.1"/>
    <property type="gene ID" value="OMERI09G00880"/>
</dbReference>
<dbReference type="Gramene" id="OMERI09G00880.1">
    <property type="protein sequence ID" value="OMERI09G00880.1"/>
    <property type="gene ID" value="OMERI09G00880"/>
</dbReference>
<dbReference type="AlphaFoldDB" id="A0A0E0EPJ0"/>
<reference evidence="1" key="2">
    <citation type="submission" date="2018-05" db="EMBL/GenBank/DDBJ databases">
        <title>OmerRS3 (Oryza meridionalis Reference Sequence Version 3).</title>
        <authorList>
            <person name="Zhang J."/>
            <person name="Kudrna D."/>
            <person name="Lee S."/>
            <person name="Talag J."/>
            <person name="Welchert J."/>
            <person name="Wing R.A."/>
        </authorList>
    </citation>
    <scope>NUCLEOTIDE SEQUENCE [LARGE SCALE GENOMIC DNA]</scope>
    <source>
        <strain evidence="1">cv. OR44</strain>
    </source>
</reference>